<proteinExistence type="predicted"/>
<dbReference type="InterPro" id="IPR012337">
    <property type="entry name" value="RNaseH-like_sf"/>
</dbReference>
<dbReference type="AlphaFoldDB" id="A0A8T0MVI5"/>
<evidence type="ECO:0000256" key="4">
    <source>
        <dbReference type="ARBA" id="ARBA00022833"/>
    </source>
</evidence>
<keyword evidence="3" id="KW-0863">Zinc-finger</keyword>
<sequence length="357" mass="41104">MDTYCGNYQIILAESGGLGIAALRSLSFDMWERKVGNDGVSSWVPWKIVKLEEITGLSRDGRGHMIIHGYDEEDNVIFLRTDVGCFIVELESMKFRNLGKWNFITTCAYHPYRSLYTSKGFPLDYQMNWNDCIAAFEERKLVLLEVLKSADCKISLTADMDETMGYMCVACHFINTDWKLQRRIIKFVVVEPPHNGEEIFNAILRCIQDWNIEQKLFGVTIADSAANETMVHMLKQDLVVKKVLSVEGKLLHNQCASHIINLLVSDALKFVESICDKIRESVKYIQSSKSREQIFEKIVAQEGISYDEWLSLDTPTCWDSTYCLLNMAVTFKKAFDSLALQDTKYTHAPFFEEWERL</sequence>
<dbReference type="InterPro" id="IPR052035">
    <property type="entry name" value="ZnF_BED_domain_contain"/>
</dbReference>
<comment type="caution">
    <text evidence="6">The sequence shown here is derived from an EMBL/GenBank/DDBJ whole genome shotgun (WGS) entry which is preliminary data.</text>
</comment>
<name>A0A8T0MVI5_PANVG</name>
<dbReference type="EMBL" id="CM029054">
    <property type="protein sequence ID" value="KAG2538796.1"/>
    <property type="molecule type" value="Genomic_DNA"/>
</dbReference>
<reference evidence="6" key="1">
    <citation type="submission" date="2020-05" db="EMBL/GenBank/DDBJ databases">
        <title>WGS assembly of Panicum virgatum.</title>
        <authorList>
            <person name="Lovell J.T."/>
            <person name="Jenkins J."/>
            <person name="Shu S."/>
            <person name="Juenger T.E."/>
            <person name="Schmutz J."/>
        </authorList>
    </citation>
    <scope>NUCLEOTIDE SEQUENCE</scope>
    <source>
        <strain evidence="6">AP13</strain>
    </source>
</reference>
<keyword evidence="5" id="KW-0539">Nucleus</keyword>
<dbReference type="PANTHER" id="PTHR46481">
    <property type="entry name" value="ZINC FINGER BED DOMAIN-CONTAINING PROTEIN 4"/>
    <property type="match status" value="1"/>
</dbReference>
<dbReference type="SUPFAM" id="SSF53098">
    <property type="entry name" value="Ribonuclease H-like"/>
    <property type="match status" value="1"/>
</dbReference>
<dbReference type="GO" id="GO:0008270">
    <property type="term" value="F:zinc ion binding"/>
    <property type="evidence" value="ECO:0007669"/>
    <property type="project" value="UniProtKB-KW"/>
</dbReference>
<keyword evidence="2" id="KW-0479">Metal-binding</keyword>
<evidence type="ECO:0000256" key="2">
    <source>
        <dbReference type="ARBA" id="ARBA00022723"/>
    </source>
</evidence>
<evidence type="ECO:0000256" key="5">
    <source>
        <dbReference type="ARBA" id="ARBA00023242"/>
    </source>
</evidence>
<accession>A0A8T0MVI5</accession>
<dbReference type="Proteomes" id="UP000823388">
    <property type="component" value="Chromosome 9N"/>
</dbReference>
<keyword evidence="4" id="KW-0862">Zinc</keyword>
<dbReference type="PANTHER" id="PTHR46481:SF10">
    <property type="entry name" value="ZINC FINGER BED DOMAIN-CONTAINING PROTEIN 39"/>
    <property type="match status" value="1"/>
</dbReference>
<keyword evidence="7" id="KW-1185">Reference proteome</keyword>
<evidence type="ECO:0000256" key="3">
    <source>
        <dbReference type="ARBA" id="ARBA00022771"/>
    </source>
</evidence>
<evidence type="ECO:0000313" key="6">
    <source>
        <dbReference type="EMBL" id="KAG2538796.1"/>
    </source>
</evidence>
<comment type="subcellular location">
    <subcellularLocation>
        <location evidence="1">Nucleus</location>
    </subcellularLocation>
</comment>
<evidence type="ECO:0000256" key="1">
    <source>
        <dbReference type="ARBA" id="ARBA00004123"/>
    </source>
</evidence>
<dbReference type="GO" id="GO:0005634">
    <property type="term" value="C:nucleus"/>
    <property type="evidence" value="ECO:0007669"/>
    <property type="project" value="UniProtKB-SubCell"/>
</dbReference>
<protein>
    <submittedName>
        <fullName evidence="6">Uncharacterized protein</fullName>
    </submittedName>
</protein>
<evidence type="ECO:0000313" key="7">
    <source>
        <dbReference type="Proteomes" id="UP000823388"/>
    </source>
</evidence>
<gene>
    <name evidence="6" type="ORF">PVAP13_9NG304000</name>
</gene>
<organism evidence="6 7">
    <name type="scientific">Panicum virgatum</name>
    <name type="common">Blackwell switchgrass</name>
    <dbReference type="NCBI Taxonomy" id="38727"/>
    <lineage>
        <taxon>Eukaryota</taxon>
        <taxon>Viridiplantae</taxon>
        <taxon>Streptophyta</taxon>
        <taxon>Embryophyta</taxon>
        <taxon>Tracheophyta</taxon>
        <taxon>Spermatophyta</taxon>
        <taxon>Magnoliopsida</taxon>
        <taxon>Liliopsida</taxon>
        <taxon>Poales</taxon>
        <taxon>Poaceae</taxon>
        <taxon>PACMAD clade</taxon>
        <taxon>Panicoideae</taxon>
        <taxon>Panicodae</taxon>
        <taxon>Paniceae</taxon>
        <taxon>Panicinae</taxon>
        <taxon>Panicum</taxon>
        <taxon>Panicum sect. Hiantes</taxon>
    </lineage>
</organism>